<dbReference type="InterPro" id="IPR003599">
    <property type="entry name" value="Ig_sub"/>
</dbReference>
<dbReference type="KEGG" id="spu:105440289"/>
<dbReference type="Gene3D" id="2.60.40.10">
    <property type="entry name" value="Immunoglobulins"/>
    <property type="match status" value="2"/>
</dbReference>
<feature type="domain" description="Ig-like" evidence="5">
    <location>
        <begin position="126"/>
        <end position="246"/>
    </location>
</feature>
<keyword evidence="2" id="KW-0812">Transmembrane</keyword>
<evidence type="ECO:0000259" key="5">
    <source>
        <dbReference type="PROSITE" id="PS50835"/>
    </source>
</evidence>
<dbReference type="SUPFAM" id="SSF48726">
    <property type="entry name" value="Immunoglobulin"/>
    <property type="match status" value="2"/>
</dbReference>
<dbReference type="InterPro" id="IPR036179">
    <property type="entry name" value="Ig-like_dom_sf"/>
</dbReference>
<dbReference type="Pfam" id="PF07686">
    <property type="entry name" value="V-set"/>
    <property type="match status" value="1"/>
</dbReference>
<evidence type="ECO:0000313" key="7">
    <source>
        <dbReference type="Proteomes" id="UP000007110"/>
    </source>
</evidence>
<evidence type="ECO:0000256" key="1">
    <source>
        <dbReference type="ARBA" id="ARBA00004479"/>
    </source>
</evidence>
<dbReference type="OrthoDB" id="10012075at2759"/>
<organism evidence="6 7">
    <name type="scientific">Strongylocentrotus purpuratus</name>
    <name type="common">Purple sea urchin</name>
    <dbReference type="NCBI Taxonomy" id="7668"/>
    <lineage>
        <taxon>Eukaryota</taxon>
        <taxon>Metazoa</taxon>
        <taxon>Echinodermata</taxon>
        <taxon>Eleutherozoa</taxon>
        <taxon>Echinozoa</taxon>
        <taxon>Echinoidea</taxon>
        <taxon>Euechinoidea</taxon>
        <taxon>Echinacea</taxon>
        <taxon>Camarodonta</taxon>
        <taxon>Echinidea</taxon>
        <taxon>Strongylocentrotidae</taxon>
        <taxon>Strongylocentrotus</taxon>
    </lineage>
</organism>
<dbReference type="EnsemblMetazoa" id="XM_030995787">
    <property type="protein sequence ID" value="XP_030851647"/>
    <property type="gene ID" value="LOC105440289"/>
</dbReference>
<dbReference type="InterPro" id="IPR013783">
    <property type="entry name" value="Ig-like_fold"/>
</dbReference>
<dbReference type="GeneID" id="105440289"/>
<dbReference type="GO" id="GO:0005886">
    <property type="term" value="C:plasma membrane"/>
    <property type="evidence" value="ECO:0000318"/>
    <property type="project" value="GO_Central"/>
</dbReference>
<keyword evidence="4" id="KW-0325">Glycoprotein</keyword>
<dbReference type="PROSITE" id="PS50835">
    <property type="entry name" value="IG_LIKE"/>
    <property type="match status" value="2"/>
</dbReference>
<dbReference type="InParanoid" id="A0A7M7T3Q3"/>
<sequence>MLLNMAVKIALAVGLFIVICVIPGLKSSQVVPDGLVYTEAKKTLVRGVQGVITCRFFGDPSAVYWRKRLNPDELSIMVVWIDGEVSGPRYDDGSCDVDENYSLIIHNVSTADSGRMYCTVSNNKGPLMNNYTDILVVDTALTTNPQVTIQMRQATYGILQCAVHIKARRVSWKKGTTSSANESLVVMESNTNVSERSGGGYYDGTYNITRDYSLVIKELKIHHEGLYVCEVTDHTGISFRNHTFVNVVAQPMEPFPIVQECLNAEQHDSNYCTLVAKSGMALTCQALKYYPSINLVFLYGSIVVEPSDTEEWENKDGTKNKTITIATRAP</sequence>
<proteinExistence type="predicted"/>
<keyword evidence="3" id="KW-1133">Transmembrane helix</keyword>
<evidence type="ECO:0000313" key="6">
    <source>
        <dbReference type="EnsemblMetazoa" id="XP_030851647"/>
    </source>
</evidence>
<dbReference type="AlphaFoldDB" id="A0A7M7T3Q3"/>
<keyword evidence="7" id="KW-1185">Reference proteome</keyword>
<evidence type="ECO:0000256" key="2">
    <source>
        <dbReference type="ARBA" id="ARBA00022692"/>
    </source>
</evidence>
<dbReference type="SMART" id="SM00409">
    <property type="entry name" value="IG"/>
    <property type="match status" value="2"/>
</dbReference>
<dbReference type="InterPro" id="IPR051116">
    <property type="entry name" value="Surface_Rcpt/Adhesion_Mol"/>
</dbReference>
<reference evidence="6" key="2">
    <citation type="submission" date="2021-01" db="UniProtKB">
        <authorList>
            <consortium name="EnsemblMetazoa"/>
        </authorList>
    </citation>
    <scope>IDENTIFICATION</scope>
</reference>
<evidence type="ECO:0000256" key="3">
    <source>
        <dbReference type="ARBA" id="ARBA00022989"/>
    </source>
</evidence>
<reference evidence="7" key="1">
    <citation type="submission" date="2015-02" db="EMBL/GenBank/DDBJ databases">
        <title>Genome sequencing for Strongylocentrotus purpuratus.</title>
        <authorList>
            <person name="Murali S."/>
            <person name="Liu Y."/>
            <person name="Vee V."/>
            <person name="English A."/>
            <person name="Wang M."/>
            <person name="Skinner E."/>
            <person name="Han Y."/>
            <person name="Muzny D.M."/>
            <person name="Worley K.C."/>
            <person name="Gibbs R.A."/>
        </authorList>
    </citation>
    <scope>NUCLEOTIDE SEQUENCE</scope>
</reference>
<evidence type="ECO:0000256" key="4">
    <source>
        <dbReference type="ARBA" id="ARBA00023180"/>
    </source>
</evidence>
<accession>A0A7M7T3Q3</accession>
<feature type="domain" description="Ig-like" evidence="5">
    <location>
        <begin position="32"/>
        <end position="123"/>
    </location>
</feature>
<protein>
    <recommendedName>
        <fullName evidence="5">Ig-like domain-containing protein</fullName>
    </recommendedName>
</protein>
<dbReference type="Proteomes" id="UP000007110">
    <property type="component" value="Unassembled WGS sequence"/>
</dbReference>
<dbReference type="PANTHER" id="PTHR11973:SF24">
    <property type="entry name" value="FIBRONECTIN TYPE-III DOMAIN-CONTAINING PROTEIN"/>
    <property type="match status" value="1"/>
</dbReference>
<dbReference type="InterPro" id="IPR013106">
    <property type="entry name" value="Ig_V-set"/>
</dbReference>
<keyword evidence="3" id="KW-0472">Membrane</keyword>
<dbReference type="RefSeq" id="XP_030851647.1">
    <property type="nucleotide sequence ID" value="XM_030995787.1"/>
</dbReference>
<name>A0A7M7T3Q3_STRPU</name>
<comment type="subcellular location">
    <subcellularLocation>
        <location evidence="1">Membrane</location>
        <topology evidence="1">Single-pass type I membrane protein</topology>
    </subcellularLocation>
</comment>
<dbReference type="CDD" id="cd00096">
    <property type="entry name" value="Ig"/>
    <property type="match status" value="1"/>
</dbReference>
<dbReference type="InterPro" id="IPR007110">
    <property type="entry name" value="Ig-like_dom"/>
</dbReference>
<dbReference type="PANTHER" id="PTHR11973">
    <property type="entry name" value="CELL SURFACE GLYCOPROTEIN MUC18-RELATED"/>
    <property type="match status" value="1"/>
</dbReference>
<dbReference type="FunCoup" id="A0A7M7T3Q3">
    <property type="interactions" value="59"/>
</dbReference>